<name>A0A9W9KP35_9EURO</name>
<reference evidence="10" key="2">
    <citation type="journal article" date="2023" name="IMA Fungus">
        <title>Comparative genomic study of the Penicillium genus elucidates a diverse pangenome and 15 lateral gene transfer events.</title>
        <authorList>
            <person name="Petersen C."/>
            <person name="Sorensen T."/>
            <person name="Nielsen M.R."/>
            <person name="Sondergaard T.E."/>
            <person name="Sorensen J.L."/>
            <person name="Fitzpatrick D.A."/>
            <person name="Frisvad J.C."/>
            <person name="Nielsen K.L."/>
        </authorList>
    </citation>
    <scope>NUCLEOTIDE SEQUENCE</scope>
    <source>
        <strain evidence="10">IBT 30069</strain>
    </source>
</reference>
<keyword evidence="4 8" id="KW-0812">Transmembrane</keyword>
<comment type="similarity">
    <text evidence="2 7">Belongs to the major facilitator superfamily. Sugar transporter (TC 2.A.1.1) family.</text>
</comment>
<evidence type="ECO:0000256" key="8">
    <source>
        <dbReference type="SAM" id="Phobius"/>
    </source>
</evidence>
<evidence type="ECO:0000256" key="4">
    <source>
        <dbReference type="ARBA" id="ARBA00022692"/>
    </source>
</evidence>
<dbReference type="OrthoDB" id="6612291at2759"/>
<accession>A0A9W9KP35</accession>
<evidence type="ECO:0000256" key="6">
    <source>
        <dbReference type="ARBA" id="ARBA00023136"/>
    </source>
</evidence>
<keyword evidence="11" id="KW-1185">Reference proteome</keyword>
<keyword evidence="3 7" id="KW-0813">Transport</keyword>
<dbReference type="Proteomes" id="UP001149165">
    <property type="component" value="Unassembled WGS sequence"/>
</dbReference>
<dbReference type="InterPro" id="IPR005828">
    <property type="entry name" value="MFS_sugar_transport-like"/>
</dbReference>
<dbReference type="FunFam" id="1.20.1250.20:FF:000078">
    <property type="entry name" value="MFS maltose transporter, putative"/>
    <property type="match status" value="1"/>
</dbReference>
<feature type="transmembrane region" description="Helical" evidence="8">
    <location>
        <begin position="59"/>
        <end position="76"/>
    </location>
</feature>
<evidence type="ECO:0000256" key="1">
    <source>
        <dbReference type="ARBA" id="ARBA00004141"/>
    </source>
</evidence>
<dbReference type="EMBL" id="JAPQKH010000002">
    <property type="protein sequence ID" value="KAJ5114014.1"/>
    <property type="molecule type" value="Genomic_DNA"/>
</dbReference>
<dbReference type="NCBIfam" id="TIGR00879">
    <property type="entry name" value="SP"/>
    <property type="match status" value="1"/>
</dbReference>
<feature type="transmembrane region" description="Helical" evidence="8">
    <location>
        <begin position="109"/>
        <end position="129"/>
    </location>
</feature>
<dbReference type="AlphaFoldDB" id="A0A9W9KP35"/>
<feature type="transmembrane region" description="Helical" evidence="8">
    <location>
        <begin position="233"/>
        <end position="250"/>
    </location>
</feature>
<comment type="caution">
    <text evidence="10">The sequence shown here is derived from an EMBL/GenBank/DDBJ whole genome shotgun (WGS) entry which is preliminary data.</text>
</comment>
<evidence type="ECO:0000259" key="9">
    <source>
        <dbReference type="PROSITE" id="PS50850"/>
    </source>
</evidence>
<organism evidence="10 11">
    <name type="scientific">Penicillium angulare</name>
    <dbReference type="NCBI Taxonomy" id="116970"/>
    <lineage>
        <taxon>Eukaryota</taxon>
        <taxon>Fungi</taxon>
        <taxon>Dikarya</taxon>
        <taxon>Ascomycota</taxon>
        <taxon>Pezizomycotina</taxon>
        <taxon>Eurotiomycetes</taxon>
        <taxon>Eurotiomycetidae</taxon>
        <taxon>Eurotiales</taxon>
        <taxon>Aspergillaceae</taxon>
        <taxon>Penicillium</taxon>
    </lineage>
</organism>
<feature type="transmembrane region" description="Helical" evidence="8">
    <location>
        <begin position="417"/>
        <end position="438"/>
    </location>
</feature>
<dbReference type="PROSITE" id="PS50850">
    <property type="entry name" value="MFS"/>
    <property type="match status" value="1"/>
</dbReference>
<protein>
    <recommendedName>
        <fullName evidence="9">Major facilitator superfamily (MFS) profile domain-containing protein</fullName>
    </recommendedName>
</protein>
<dbReference type="InterPro" id="IPR050360">
    <property type="entry name" value="MFS_Sugar_Transporters"/>
</dbReference>
<feature type="transmembrane region" description="Helical" evidence="8">
    <location>
        <begin position="356"/>
        <end position="376"/>
    </location>
</feature>
<sequence length="540" mass="60590">MGGRTSTGDLPAVDSTGVELQQVVEYGQKLDTVTQEMADEATEAEHNSSTWQALKMHRAGALWSLFFSLCIIMRAYDIEITGNFYALPAFQKHFGEPSSDGGYQIPAKWQVAMSMGPIVGQVVGAWACAIPMDRIGRKKTLALYLCATIALIFMQVFATNIGILTTSMYLAGLIWGGYHVLAPTYASEVLPLQLRGYFTGYVQLCYTVGQFLQTGITRGFVNRTDKWAYKIPYAIQWVWPVLLLVGLFWAPESPWWLMRQNRLEDAKRSLDQLTTKAIHDRNNNTLAMMVQTDMYEREQELGTTYRDCFTGSNRRRLEICSMLFVVQNFAGNPTGFATYLFEQVGLNAESAFDMGVALNAVSFVGTLLCVFPLAWFGRRITWLIGLSYSVAIMWIVALLCFAKNYKSTPSYSWAQAAMLISLQFVFALTLGPLGFTISSEVPSAKLRARTLSLTATINGLSYLVLDILGPFFLNPGAINAGAKIEFVFGGISVFSLIWSYFRLPETKGRTYRELDIMFDNRIPTRQFKNYNVSDREQDTM</sequence>
<dbReference type="SUPFAM" id="SSF103473">
    <property type="entry name" value="MFS general substrate transporter"/>
    <property type="match status" value="1"/>
</dbReference>
<dbReference type="Gene3D" id="1.20.1250.20">
    <property type="entry name" value="MFS general substrate transporter like domains"/>
    <property type="match status" value="1"/>
</dbReference>
<dbReference type="InterPro" id="IPR003663">
    <property type="entry name" value="Sugar/inositol_transpt"/>
</dbReference>
<dbReference type="GO" id="GO:0005351">
    <property type="term" value="F:carbohydrate:proton symporter activity"/>
    <property type="evidence" value="ECO:0007669"/>
    <property type="project" value="TreeGrafter"/>
</dbReference>
<feature type="transmembrane region" description="Helical" evidence="8">
    <location>
        <begin position="450"/>
        <end position="472"/>
    </location>
</feature>
<proteinExistence type="inferred from homology"/>
<evidence type="ECO:0000256" key="7">
    <source>
        <dbReference type="RuleBase" id="RU003346"/>
    </source>
</evidence>
<evidence type="ECO:0000313" key="11">
    <source>
        <dbReference type="Proteomes" id="UP001149165"/>
    </source>
</evidence>
<dbReference type="Pfam" id="PF00083">
    <property type="entry name" value="Sugar_tr"/>
    <property type="match status" value="1"/>
</dbReference>
<keyword evidence="5 8" id="KW-1133">Transmembrane helix</keyword>
<feature type="transmembrane region" description="Helical" evidence="8">
    <location>
        <begin position="484"/>
        <end position="503"/>
    </location>
</feature>
<comment type="subcellular location">
    <subcellularLocation>
        <location evidence="1">Membrane</location>
        <topology evidence="1">Multi-pass membrane protein</topology>
    </subcellularLocation>
</comment>
<evidence type="ECO:0000313" key="10">
    <source>
        <dbReference type="EMBL" id="KAJ5114014.1"/>
    </source>
</evidence>
<keyword evidence="6 8" id="KW-0472">Membrane</keyword>
<evidence type="ECO:0000256" key="5">
    <source>
        <dbReference type="ARBA" id="ARBA00022989"/>
    </source>
</evidence>
<feature type="domain" description="Major facilitator superfamily (MFS) profile" evidence="9">
    <location>
        <begin position="63"/>
        <end position="507"/>
    </location>
</feature>
<evidence type="ECO:0000256" key="3">
    <source>
        <dbReference type="ARBA" id="ARBA00022448"/>
    </source>
</evidence>
<dbReference type="PROSITE" id="PS00217">
    <property type="entry name" value="SUGAR_TRANSPORT_2"/>
    <property type="match status" value="1"/>
</dbReference>
<feature type="transmembrane region" description="Helical" evidence="8">
    <location>
        <begin position="383"/>
        <end position="405"/>
    </location>
</feature>
<gene>
    <name evidence="10" type="ORF">N7456_002548</name>
</gene>
<dbReference type="InterPro" id="IPR005829">
    <property type="entry name" value="Sugar_transporter_CS"/>
</dbReference>
<evidence type="ECO:0000256" key="2">
    <source>
        <dbReference type="ARBA" id="ARBA00010992"/>
    </source>
</evidence>
<dbReference type="InterPro" id="IPR036259">
    <property type="entry name" value="MFS_trans_sf"/>
</dbReference>
<dbReference type="PANTHER" id="PTHR48022:SF83">
    <property type="entry name" value="MAJOR FACILITATOR SUPERFAMILY (MFS) PROFILE DOMAIN-CONTAINING PROTEIN"/>
    <property type="match status" value="1"/>
</dbReference>
<reference evidence="10" key="1">
    <citation type="submission" date="2022-11" db="EMBL/GenBank/DDBJ databases">
        <authorList>
            <person name="Petersen C."/>
        </authorList>
    </citation>
    <scope>NUCLEOTIDE SEQUENCE</scope>
    <source>
        <strain evidence="10">IBT 30069</strain>
    </source>
</reference>
<dbReference type="GO" id="GO:0016020">
    <property type="term" value="C:membrane"/>
    <property type="evidence" value="ECO:0007669"/>
    <property type="project" value="UniProtKB-SubCell"/>
</dbReference>
<feature type="transmembrane region" description="Helical" evidence="8">
    <location>
        <begin position="141"/>
        <end position="174"/>
    </location>
</feature>
<dbReference type="PANTHER" id="PTHR48022">
    <property type="entry name" value="PLASTIDIC GLUCOSE TRANSPORTER 4"/>
    <property type="match status" value="1"/>
</dbReference>
<dbReference type="InterPro" id="IPR020846">
    <property type="entry name" value="MFS_dom"/>
</dbReference>